<organism evidence="6 7">
    <name type="scientific">Malassezia sympodialis (strain ATCC 42132)</name>
    <name type="common">Atopic eczema-associated yeast</name>
    <dbReference type="NCBI Taxonomy" id="1230383"/>
    <lineage>
        <taxon>Eukaryota</taxon>
        <taxon>Fungi</taxon>
        <taxon>Dikarya</taxon>
        <taxon>Basidiomycota</taxon>
        <taxon>Ustilaginomycotina</taxon>
        <taxon>Malasseziomycetes</taxon>
        <taxon>Malasseziales</taxon>
        <taxon>Malasseziaceae</taxon>
        <taxon>Malassezia</taxon>
    </lineage>
</organism>
<dbReference type="InterPro" id="IPR036322">
    <property type="entry name" value="WD40_repeat_dom_sf"/>
</dbReference>
<dbReference type="InterPro" id="IPR024977">
    <property type="entry name" value="Apc4-like_WD40_dom"/>
</dbReference>
<dbReference type="OMA" id="WNADGRH"/>
<feature type="repeat" description="WD" evidence="4">
    <location>
        <begin position="57"/>
        <end position="88"/>
    </location>
</feature>
<feature type="repeat" description="WD" evidence="4">
    <location>
        <begin position="102"/>
        <end position="144"/>
    </location>
</feature>
<dbReference type="EMBL" id="LT671824">
    <property type="protein sequence ID" value="SHO78761.1"/>
    <property type="molecule type" value="Genomic_DNA"/>
</dbReference>
<dbReference type="AlphaFoldDB" id="A0A1M8A8N9"/>
<dbReference type="Gene3D" id="2.130.10.10">
    <property type="entry name" value="YVTN repeat-like/Quinoprotein amine dehydrogenase"/>
    <property type="match status" value="2"/>
</dbReference>
<keyword evidence="1 4" id="KW-0853">WD repeat</keyword>
<dbReference type="InterPro" id="IPR040132">
    <property type="entry name" value="Tex1/THOC3"/>
</dbReference>
<dbReference type="Pfam" id="PF00400">
    <property type="entry name" value="WD40"/>
    <property type="match status" value="3"/>
</dbReference>
<keyword evidence="2" id="KW-0677">Repeat</keyword>
<evidence type="ECO:0000256" key="2">
    <source>
        <dbReference type="ARBA" id="ARBA00022737"/>
    </source>
</evidence>
<dbReference type="SMART" id="SM00320">
    <property type="entry name" value="WD40"/>
    <property type="match status" value="6"/>
</dbReference>
<evidence type="ECO:0000256" key="4">
    <source>
        <dbReference type="PROSITE-ProRule" id="PRU00221"/>
    </source>
</evidence>
<dbReference type="InterPro" id="IPR020472">
    <property type="entry name" value="WD40_PAC1"/>
</dbReference>
<dbReference type="PROSITE" id="PS50082">
    <property type="entry name" value="WD_REPEATS_2"/>
    <property type="match status" value="3"/>
</dbReference>
<dbReference type="PROSITE" id="PS00678">
    <property type="entry name" value="WD_REPEATS_1"/>
    <property type="match status" value="1"/>
</dbReference>
<feature type="domain" description="Anaphase-promoting complex subunit 4-like WD40" evidence="5">
    <location>
        <begin position="301"/>
        <end position="347"/>
    </location>
</feature>
<dbReference type="InterPro" id="IPR019775">
    <property type="entry name" value="WD40_repeat_CS"/>
</dbReference>
<feature type="repeat" description="WD" evidence="4">
    <location>
        <begin position="251"/>
        <end position="283"/>
    </location>
</feature>
<gene>
    <name evidence="6" type="ORF">MSYG_3109</name>
</gene>
<name>A0A1M8A8N9_MALS4</name>
<dbReference type="VEuPathDB" id="FungiDB:MSYG_3109"/>
<protein>
    <submittedName>
        <fullName evidence="6">Similar to S.cerevisiae protein PRP46 (Member of the NineTeen Complex (NTC))</fullName>
    </submittedName>
</protein>
<accession>A0A1M8A8N9</accession>
<comment type="similarity">
    <text evidence="3">Belongs to the THOC3 family.</text>
</comment>
<dbReference type="OrthoDB" id="340259at2759"/>
<sequence>MHTSICRITLYSTTMTVLDEHRTVGQLEDALSDASFFTRRGMHYPSFGSHPAMKELRRGHTVGTRALTWNATGDALISCGHDKIARIWHPERTMDVSASTELTGHADQISAIAGHPTNPNFIATGALDKTVRLWDLRTKKSTSTITTPGANINLAYHPDGCVIAVGDKNENVSLLDGDRGVFLHTIKNGTVDREEINELAWSPDGSMLLLPMGSGNISFLRTPDTPASLISDPKEHCPWDLHPNWTRDLVRPTHPAAIFCIKWDRSGRLVATAAADSTINLWDAFDWTSRHIFSSFKFPSRSIDFSSDGEWLAAGGEDTEISLMSTASERIVHQIQVTATINTLAWHPFKPLLAYGGTETTAIYGSNTNTRSTPIWLYSVP</sequence>
<dbReference type="STRING" id="1230383.A0A1M8A8N9"/>
<evidence type="ECO:0000256" key="1">
    <source>
        <dbReference type="ARBA" id="ARBA00022574"/>
    </source>
</evidence>
<evidence type="ECO:0000259" key="5">
    <source>
        <dbReference type="Pfam" id="PF12894"/>
    </source>
</evidence>
<dbReference type="GO" id="GO:0006406">
    <property type="term" value="P:mRNA export from nucleus"/>
    <property type="evidence" value="ECO:0007669"/>
    <property type="project" value="InterPro"/>
</dbReference>
<dbReference type="InterPro" id="IPR001680">
    <property type="entry name" value="WD40_rpt"/>
</dbReference>
<evidence type="ECO:0000313" key="6">
    <source>
        <dbReference type="EMBL" id="SHO78761.1"/>
    </source>
</evidence>
<dbReference type="PRINTS" id="PR00320">
    <property type="entry name" value="GPROTEINBRPT"/>
</dbReference>
<evidence type="ECO:0000256" key="3">
    <source>
        <dbReference type="ARBA" id="ARBA00046343"/>
    </source>
</evidence>
<dbReference type="InterPro" id="IPR015943">
    <property type="entry name" value="WD40/YVTN_repeat-like_dom_sf"/>
</dbReference>
<dbReference type="Pfam" id="PF12894">
    <property type="entry name" value="ANAPC4_WD40"/>
    <property type="match status" value="1"/>
</dbReference>
<dbReference type="SUPFAM" id="SSF50978">
    <property type="entry name" value="WD40 repeat-like"/>
    <property type="match status" value="1"/>
</dbReference>
<dbReference type="GO" id="GO:0000445">
    <property type="term" value="C:THO complex part of transcription export complex"/>
    <property type="evidence" value="ECO:0007669"/>
    <property type="project" value="TreeGrafter"/>
</dbReference>
<dbReference type="PANTHER" id="PTHR22839">
    <property type="entry name" value="THO COMPLEX SUBUNIT 3 THO3"/>
    <property type="match status" value="1"/>
</dbReference>
<dbReference type="PROSITE" id="PS50294">
    <property type="entry name" value="WD_REPEATS_REGION"/>
    <property type="match status" value="2"/>
</dbReference>
<proteinExistence type="inferred from homology"/>
<evidence type="ECO:0000313" key="7">
    <source>
        <dbReference type="Proteomes" id="UP000186303"/>
    </source>
</evidence>
<dbReference type="Proteomes" id="UP000186303">
    <property type="component" value="Chromosome 4"/>
</dbReference>
<reference evidence="7" key="1">
    <citation type="journal article" date="2017" name="Nucleic Acids Res.">
        <title>Proteogenomics produces comprehensive and highly accurate protein-coding gene annotation in a complete genome assembly of Malassezia sympodialis.</title>
        <authorList>
            <person name="Zhu Y."/>
            <person name="Engstroem P.G."/>
            <person name="Tellgren-Roth C."/>
            <person name="Baudo C.D."/>
            <person name="Kennell J.C."/>
            <person name="Sun S."/>
            <person name="Billmyre R.B."/>
            <person name="Schroeder M.S."/>
            <person name="Andersson A."/>
            <person name="Holm T."/>
            <person name="Sigurgeirsson B."/>
            <person name="Wu G."/>
            <person name="Sankaranarayanan S.R."/>
            <person name="Siddharthan R."/>
            <person name="Sanyal K."/>
            <person name="Lundeberg J."/>
            <person name="Nystedt B."/>
            <person name="Boekhout T."/>
            <person name="Dawson T.L. Jr."/>
            <person name="Heitman J."/>
            <person name="Scheynius A."/>
            <person name="Lehtioe J."/>
        </authorList>
    </citation>
    <scope>NUCLEOTIDE SEQUENCE [LARGE SCALE GENOMIC DNA]</scope>
    <source>
        <strain evidence="7">ATCC 42132</strain>
    </source>
</reference>
<keyword evidence="7" id="KW-1185">Reference proteome</keyword>
<dbReference type="PANTHER" id="PTHR22839:SF0">
    <property type="entry name" value="THO COMPLEX SUBUNIT 3"/>
    <property type="match status" value="1"/>
</dbReference>